<dbReference type="GeneID" id="69810911"/>
<keyword evidence="3" id="KW-1185">Reference proteome</keyword>
<dbReference type="EMBL" id="JARAWC010000078">
    <property type="protein sequence ID" value="MDX2967015.1"/>
    <property type="molecule type" value="Genomic_DNA"/>
</dbReference>
<dbReference type="EMBL" id="JARAWP010000015">
    <property type="protein sequence ID" value="MDX3021316.1"/>
    <property type="molecule type" value="Genomic_DNA"/>
</dbReference>
<organism evidence="1 4">
    <name type="scientific">Streptomyces acidiscabies</name>
    <dbReference type="NCBI Taxonomy" id="42234"/>
    <lineage>
        <taxon>Bacteria</taxon>
        <taxon>Bacillati</taxon>
        <taxon>Actinomycetota</taxon>
        <taxon>Actinomycetes</taxon>
        <taxon>Kitasatosporales</taxon>
        <taxon>Streptomycetaceae</taxon>
        <taxon>Streptomyces</taxon>
    </lineage>
</organism>
<proteinExistence type="predicted"/>
<evidence type="ECO:0000313" key="2">
    <source>
        <dbReference type="EMBL" id="MDX3021316.1"/>
    </source>
</evidence>
<sequence length="101" mass="11096">MPSGTLACPEDSQAKRLSAQVRELVAGAYRLRVSLAHPAHTWPHPYCLVLGADGRSIPAHHHLTRTLARWVIRTFPDTDWMTAHELDLTTGALTARCGKGC</sequence>
<evidence type="ECO:0000313" key="3">
    <source>
        <dbReference type="Proteomes" id="UP001272987"/>
    </source>
</evidence>
<evidence type="ECO:0000313" key="1">
    <source>
        <dbReference type="EMBL" id="MDX2967015.1"/>
    </source>
</evidence>
<reference evidence="1 3" key="1">
    <citation type="journal article" date="2023" name="Microb. Genom.">
        <title>Mesoterricola silvestris gen. nov., sp. nov., Mesoterricola sediminis sp. nov., Geothrix oryzae sp. nov., Geothrix edaphica sp. nov., Geothrix rubra sp. nov., and Geothrix limicola sp. nov., six novel members of Acidobacteriota isolated from soils.</title>
        <authorList>
            <person name="Weisberg A.J."/>
            <person name="Pearce E."/>
            <person name="Kramer C.G."/>
            <person name="Chang J.H."/>
            <person name="Clarke C.R."/>
        </authorList>
    </citation>
    <scope>NUCLEOTIDE SEQUENCE</scope>
    <source>
        <strain evidence="2 3">NB05-1H</strain>
        <strain evidence="1">NRRL_B-16521</strain>
    </source>
</reference>
<protein>
    <submittedName>
        <fullName evidence="1">Transcriptional regulator</fullName>
    </submittedName>
</protein>
<dbReference type="Proteomes" id="UP001272987">
    <property type="component" value="Unassembled WGS sequence"/>
</dbReference>
<dbReference type="RefSeq" id="WP_010349963.1">
    <property type="nucleotide sequence ID" value="NZ_BCMK01000038.1"/>
</dbReference>
<name>A0AAP6BLV4_9ACTN</name>
<gene>
    <name evidence="1" type="ORF">PV399_46075</name>
    <name evidence="2" type="ORF">PV666_25985</name>
</gene>
<dbReference type="Proteomes" id="UP001282288">
    <property type="component" value="Unassembled WGS sequence"/>
</dbReference>
<evidence type="ECO:0000313" key="4">
    <source>
        <dbReference type="Proteomes" id="UP001282288"/>
    </source>
</evidence>
<dbReference type="AlphaFoldDB" id="A0AAP6BLV4"/>
<accession>A0AAP6BLV4</accession>
<comment type="caution">
    <text evidence="1">The sequence shown here is derived from an EMBL/GenBank/DDBJ whole genome shotgun (WGS) entry which is preliminary data.</text>
</comment>